<dbReference type="Proteomes" id="UP000195152">
    <property type="component" value="Unassembled WGS sequence"/>
</dbReference>
<proteinExistence type="predicted"/>
<name>A0A242VYV6_BACTU</name>
<organism evidence="1 4">
    <name type="scientific">Bacillus thuringiensis serovar mexicanensis</name>
    <dbReference type="NCBI Taxonomy" id="180868"/>
    <lineage>
        <taxon>Bacteria</taxon>
        <taxon>Bacillati</taxon>
        <taxon>Bacillota</taxon>
        <taxon>Bacilli</taxon>
        <taxon>Bacillales</taxon>
        <taxon>Bacillaceae</taxon>
        <taxon>Bacillus</taxon>
        <taxon>Bacillus cereus group</taxon>
    </lineage>
</organism>
<evidence type="ECO:0000313" key="1">
    <source>
        <dbReference type="EMBL" id="OTW44012.1"/>
    </source>
</evidence>
<evidence type="ECO:0000313" key="4">
    <source>
        <dbReference type="Proteomes" id="UP000195152"/>
    </source>
</evidence>
<dbReference type="EMBL" id="NFCF01000030">
    <property type="protein sequence ID" value="OTW55045.1"/>
    <property type="molecule type" value="Genomic_DNA"/>
</dbReference>
<evidence type="ECO:0000313" key="3">
    <source>
        <dbReference type="EMBL" id="OTW55045.1"/>
    </source>
</evidence>
<sequence>MERMRHTRNRQMTKIGAENFMRMKNIKISTIRKPDGKFPNRLDPTFKWKRDFDSVFTNLIFFRGESGQLKVVLAKESMQKLKKQGWIN</sequence>
<dbReference type="EMBL" id="NFCF01000117">
    <property type="protein sequence ID" value="OTW44012.1"/>
    <property type="molecule type" value="Genomic_DNA"/>
</dbReference>
<gene>
    <name evidence="3" type="ORF">BK699_02170</name>
    <name evidence="2" type="ORF">BK699_03085</name>
    <name evidence="1" type="ORF">BK699_33490</name>
</gene>
<reference evidence="1 4" key="1">
    <citation type="submission" date="2016-10" db="EMBL/GenBank/DDBJ databases">
        <title>Comparative genomics of Bacillus thuringiensis reveals a path to pathogens against multiple invertebrate hosts.</title>
        <authorList>
            <person name="Zheng J."/>
            <person name="Gao Q."/>
            <person name="Liu H."/>
            <person name="Peng D."/>
            <person name="Ruan L."/>
            <person name="Sun M."/>
        </authorList>
    </citation>
    <scope>NUCLEOTIDE SEQUENCE [LARGE SCALE GENOMIC DNA]</scope>
    <source>
        <strain evidence="1">BGSC 4AC1</strain>
    </source>
</reference>
<dbReference type="AlphaFoldDB" id="A0A242VYV6"/>
<comment type="caution">
    <text evidence="1">The sequence shown here is derived from an EMBL/GenBank/DDBJ whole genome shotgun (WGS) entry which is preliminary data.</text>
</comment>
<protein>
    <submittedName>
        <fullName evidence="1">Uncharacterized protein</fullName>
    </submittedName>
</protein>
<dbReference type="EMBL" id="NFCF01000036">
    <property type="protein sequence ID" value="OTW54549.1"/>
    <property type="molecule type" value="Genomic_DNA"/>
</dbReference>
<accession>A0A242VYV6</accession>
<evidence type="ECO:0000313" key="2">
    <source>
        <dbReference type="EMBL" id="OTW54549.1"/>
    </source>
</evidence>